<organism evidence="2 3">
    <name type="scientific">Vagococcus fluvialis bH819</name>
    <dbReference type="NCBI Taxonomy" id="1255619"/>
    <lineage>
        <taxon>Bacteria</taxon>
        <taxon>Bacillati</taxon>
        <taxon>Bacillota</taxon>
        <taxon>Bacilli</taxon>
        <taxon>Lactobacillales</taxon>
        <taxon>Enterococcaceae</taxon>
        <taxon>Vagococcus</taxon>
    </lineage>
</organism>
<feature type="chain" id="PRO_5012326794" evidence="1">
    <location>
        <begin position="33"/>
        <end position="215"/>
    </location>
</feature>
<proteinExistence type="predicted"/>
<evidence type="ECO:0000313" key="2">
    <source>
        <dbReference type="EMBL" id="SLM87032.1"/>
    </source>
</evidence>
<dbReference type="EMBL" id="FWFD01000018">
    <property type="protein sequence ID" value="SLM87032.1"/>
    <property type="molecule type" value="Genomic_DNA"/>
</dbReference>
<gene>
    <name evidence="2" type="ORF">FM121_13120</name>
</gene>
<dbReference type="OrthoDB" id="2680625at2"/>
<dbReference type="RefSeq" id="WP_086952654.1">
    <property type="nucleotide sequence ID" value="NZ_FWFD01000018.1"/>
</dbReference>
<evidence type="ECO:0000256" key="1">
    <source>
        <dbReference type="SAM" id="SignalP"/>
    </source>
</evidence>
<feature type="signal peptide" evidence="1">
    <location>
        <begin position="1"/>
        <end position="32"/>
    </location>
</feature>
<dbReference type="Proteomes" id="UP000195918">
    <property type="component" value="Unassembled WGS sequence"/>
</dbReference>
<keyword evidence="1" id="KW-0732">Signal</keyword>
<keyword evidence="3" id="KW-1185">Reference proteome</keyword>
<name>A0A1X6WS17_9ENTE</name>
<protein>
    <submittedName>
        <fullName evidence="2">Uncharacterized protein</fullName>
    </submittedName>
</protein>
<accession>A0A1X6WS17</accession>
<evidence type="ECO:0000313" key="3">
    <source>
        <dbReference type="Proteomes" id="UP000195918"/>
    </source>
</evidence>
<dbReference type="AlphaFoldDB" id="A0A1X6WS17"/>
<sequence>MKMKSFITTTLICSSLLGVLAVGPFASLNASASEVAKSEIVTNEIDLNSDEVSISENMTKDEMLQSIFDELGVSKEQAEQNIFKGSQRMLRQVNEENFVLVRATWQDRQINNSVEGGTAYFYCRTTESGGFRAIKEIIYAGFNHPKYGFSGTLQYGLPDANRIHYTLNGALYNHATTSISGGGSVGVTGVGSINLSSTVTTNFVKNVFVTRDVRF</sequence>
<reference evidence="3" key="1">
    <citation type="submission" date="2017-02" db="EMBL/GenBank/DDBJ databases">
        <authorList>
            <person name="Dridi B."/>
        </authorList>
    </citation>
    <scope>NUCLEOTIDE SEQUENCE [LARGE SCALE GENOMIC DNA]</scope>
    <source>
        <strain evidence="3">bH819</strain>
    </source>
</reference>